<evidence type="ECO:0000256" key="3">
    <source>
        <dbReference type="ARBA" id="ARBA00022692"/>
    </source>
</evidence>
<keyword evidence="7" id="KW-0769">Symport</keyword>
<dbReference type="PROSITE" id="PS00610">
    <property type="entry name" value="NA_NEUROTRAN_SYMP_1"/>
    <property type="match status" value="1"/>
</dbReference>
<dbReference type="PANTHER" id="PTHR11616">
    <property type="entry name" value="SODIUM/CHLORIDE DEPENDENT TRANSPORTER"/>
    <property type="match status" value="1"/>
</dbReference>
<name>A0A060YIZ7_ONCMY</name>
<evidence type="ECO:0000256" key="1">
    <source>
        <dbReference type="ARBA" id="ARBA00004141"/>
    </source>
</evidence>
<evidence type="ECO:0000256" key="5">
    <source>
        <dbReference type="ARBA" id="ARBA00023136"/>
    </source>
</evidence>
<comment type="similarity">
    <text evidence="7">Belongs to the sodium:neurotransmitter symporter (SNF) (TC 2.A.22) family.</text>
</comment>
<evidence type="ECO:0000256" key="8">
    <source>
        <dbReference type="SAM" id="Phobius"/>
    </source>
</evidence>
<feature type="binding site" evidence="6">
    <location>
        <position position="119"/>
    </location>
    <ligand>
        <name>Na(+)</name>
        <dbReference type="ChEBI" id="CHEBI:29101"/>
        <label>1</label>
    </ligand>
</feature>
<dbReference type="PRINTS" id="PR00176">
    <property type="entry name" value="NANEUSMPORT"/>
</dbReference>
<feature type="transmembrane region" description="Helical" evidence="8">
    <location>
        <begin position="139"/>
        <end position="159"/>
    </location>
</feature>
<feature type="binding site" evidence="6">
    <location>
        <position position="409"/>
    </location>
    <ligand>
        <name>Na(+)</name>
        <dbReference type="ChEBI" id="CHEBI:29101"/>
        <label>1</label>
    </ligand>
</feature>
<accession>A0A060YIZ7</accession>
<dbReference type="PaxDb" id="8022-A0A060YIZ7"/>
<dbReference type="Proteomes" id="UP000193380">
    <property type="component" value="Unassembled WGS sequence"/>
</dbReference>
<dbReference type="EMBL" id="FR909227">
    <property type="protein sequence ID" value="CDQ89120.1"/>
    <property type="molecule type" value="Genomic_DNA"/>
</dbReference>
<keyword evidence="5 8" id="KW-0472">Membrane</keyword>
<feature type="binding site" evidence="6">
    <location>
        <position position="369"/>
    </location>
    <ligand>
        <name>Na(+)</name>
        <dbReference type="ChEBI" id="CHEBI:29101"/>
        <label>1</label>
    </ligand>
</feature>
<feature type="non-terminal residue" evidence="9">
    <location>
        <position position="1"/>
    </location>
</feature>
<organism evidence="9 10">
    <name type="scientific">Oncorhynchus mykiss</name>
    <name type="common">Rainbow trout</name>
    <name type="synonym">Salmo gairdneri</name>
    <dbReference type="NCBI Taxonomy" id="8022"/>
    <lineage>
        <taxon>Eukaryota</taxon>
        <taxon>Metazoa</taxon>
        <taxon>Chordata</taxon>
        <taxon>Craniata</taxon>
        <taxon>Vertebrata</taxon>
        <taxon>Euteleostomi</taxon>
        <taxon>Actinopterygii</taxon>
        <taxon>Neopterygii</taxon>
        <taxon>Teleostei</taxon>
        <taxon>Protacanthopterygii</taxon>
        <taxon>Salmoniformes</taxon>
        <taxon>Salmonidae</taxon>
        <taxon>Salmoninae</taxon>
        <taxon>Oncorhynchus</taxon>
    </lineage>
</organism>
<feature type="binding site" evidence="6">
    <location>
        <position position="123"/>
    </location>
    <ligand>
        <name>Na(+)</name>
        <dbReference type="ChEBI" id="CHEBI:29101"/>
        <label>1</label>
    </ligand>
</feature>
<feature type="transmembrane region" description="Helical" evidence="8">
    <location>
        <begin position="179"/>
        <end position="207"/>
    </location>
</feature>
<keyword evidence="6" id="KW-0479">Metal-binding</keyword>
<protein>
    <recommendedName>
        <fullName evidence="7">Transporter</fullName>
    </recommendedName>
</protein>
<feature type="transmembrane region" description="Helical" evidence="8">
    <location>
        <begin position="587"/>
        <end position="606"/>
    </location>
</feature>
<evidence type="ECO:0000256" key="2">
    <source>
        <dbReference type="ARBA" id="ARBA00022448"/>
    </source>
</evidence>
<feature type="binding site" evidence="6">
    <location>
        <position position="486"/>
    </location>
    <ligand>
        <name>Na(+)</name>
        <dbReference type="ChEBI" id="CHEBI:29101"/>
        <label>1</label>
    </ligand>
</feature>
<dbReference type="GO" id="GO:0035725">
    <property type="term" value="P:sodium ion transmembrane transport"/>
    <property type="evidence" value="ECO:0007669"/>
    <property type="project" value="TreeGrafter"/>
</dbReference>
<evidence type="ECO:0000256" key="6">
    <source>
        <dbReference type="PIRSR" id="PIRSR600175-1"/>
    </source>
</evidence>
<dbReference type="GO" id="GO:0015293">
    <property type="term" value="F:symporter activity"/>
    <property type="evidence" value="ECO:0007669"/>
    <property type="project" value="UniProtKB-KW"/>
</dbReference>
<feature type="binding site" evidence="6">
    <location>
        <position position="116"/>
    </location>
    <ligand>
        <name>Na(+)</name>
        <dbReference type="ChEBI" id="CHEBI:29101"/>
        <label>1</label>
    </ligand>
</feature>
<keyword evidence="2 7" id="KW-0813">Transport</keyword>
<keyword evidence="4 8" id="KW-1133">Transmembrane helix</keyword>
<dbReference type="Pfam" id="PF00209">
    <property type="entry name" value="SNF"/>
    <property type="match status" value="2"/>
</dbReference>
<evidence type="ECO:0000313" key="9">
    <source>
        <dbReference type="EMBL" id="CDQ89120.1"/>
    </source>
</evidence>
<feature type="transmembrane region" description="Helical" evidence="8">
    <location>
        <begin position="543"/>
        <end position="566"/>
    </location>
</feature>
<proteinExistence type="inferred from homology"/>
<dbReference type="GO" id="GO:0015175">
    <property type="term" value="F:neutral L-amino acid transmembrane transporter activity"/>
    <property type="evidence" value="ECO:0007669"/>
    <property type="project" value="TreeGrafter"/>
</dbReference>
<sequence>LSVLQRVNKPFEKESIFLLLLTLQRLVFRYSRPIQRQTTQGREKTIIVLRPATPPVTLLNLAIYTRGTMRLQLPNPGLEDRILSHEELDKLETEEAGRGDRPKWDNKTQYMLTCVGFCVGLGNVWRFPYLCQSHGGGAFMIPFLILLVLEGVPLLHLEFAIGQRLRKGSLGVWSTIHPYLAGVGIASMFVSLMISLYYNTIMAWVMWDLLSSQECLVVKWIQQILCPSFPSPRLQLLLLTQRLGGNTSLINKSSKFIPGCHTIRSCYILAGIVEIHPSGVSIVTSTLKSTLFKTFQDTVYVILSSVTMSQMTTDLTSYSLSTNAYFQLVGLPKYDSVPHPFDGFPTVTSVDNNCEQDAVIISAVNGFTSVYAATVIYTIIGFRATERFDNCLGGNILALLNTFDLPEGNVTESNYDQVLQSLNGTYPEVIQGLNLKTCDLNTFLSEGVEGTGLAFIVFTEAITKMPASPVWSVLFFIMLFCLGLSSMFGNIEGVLVPLQDLGVFPKSWPKESTTGITCVLCCIVGLIFVQGSGNYWLSLFDSFAGSIPLLIIAFCEMVGVVYLYGIDRFNDDIEFMIGHKPNFFWQITWRFLSPAIMLVIFVFYFITKVTETLLYKTWNPESVRFLLCQFYKSVEIKTSKLQHIHVSVICF</sequence>
<evidence type="ECO:0000256" key="4">
    <source>
        <dbReference type="ARBA" id="ARBA00022989"/>
    </source>
</evidence>
<dbReference type="GO" id="GO:0031526">
    <property type="term" value="C:brush border membrane"/>
    <property type="evidence" value="ECO:0007669"/>
    <property type="project" value="TreeGrafter"/>
</dbReference>
<evidence type="ECO:0000256" key="7">
    <source>
        <dbReference type="RuleBase" id="RU003732"/>
    </source>
</evidence>
<reference evidence="9" key="1">
    <citation type="journal article" date="2014" name="Nat. Commun.">
        <title>The rainbow trout genome provides novel insights into evolution after whole-genome duplication in vertebrates.</title>
        <authorList>
            <person name="Berthelot C."/>
            <person name="Brunet F."/>
            <person name="Chalopin D."/>
            <person name="Juanchich A."/>
            <person name="Bernard M."/>
            <person name="Noel B."/>
            <person name="Bento P."/>
            <person name="Da Silva C."/>
            <person name="Labadie K."/>
            <person name="Alberti A."/>
            <person name="Aury J.M."/>
            <person name="Louis A."/>
            <person name="Dehais P."/>
            <person name="Bardou P."/>
            <person name="Montfort J."/>
            <person name="Klopp C."/>
            <person name="Cabau C."/>
            <person name="Gaspin C."/>
            <person name="Thorgaard G.H."/>
            <person name="Boussaha M."/>
            <person name="Quillet E."/>
            <person name="Guyomard R."/>
            <person name="Galiana D."/>
            <person name="Bobe J."/>
            <person name="Volff J.N."/>
            <person name="Genet C."/>
            <person name="Wincker P."/>
            <person name="Jaillon O."/>
            <person name="Roest Crollius H."/>
            <person name="Guiguen Y."/>
        </authorList>
    </citation>
    <scope>NUCLEOTIDE SEQUENCE [LARGE SCALE GENOMIC DNA]</scope>
</reference>
<dbReference type="STRING" id="8022.A0A060YIZ7"/>
<evidence type="ECO:0000313" key="10">
    <source>
        <dbReference type="Proteomes" id="UP000193380"/>
    </source>
</evidence>
<feature type="transmembrane region" description="Helical" evidence="8">
    <location>
        <begin position="470"/>
        <end position="491"/>
    </location>
</feature>
<keyword evidence="3 7" id="KW-0812">Transmembrane</keyword>
<dbReference type="GO" id="GO:0046872">
    <property type="term" value="F:metal ion binding"/>
    <property type="evidence" value="ECO:0007669"/>
    <property type="project" value="UniProtKB-KW"/>
</dbReference>
<dbReference type="SUPFAM" id="SSF161070">
    <property type="entry name" value="SNF-like"/>
    <property type="match status" value="1"/>
</dbReference>
<dbReference type="InterPro" id="IPR037272">
    <property type="entry name" value="SNS_sf"/>
</dbReference>
<dbReference type="InterPro" id="IPR000175">
    <property type="entry name" value="Na/ntran_symport"/>
</dbReference>
<keyword evidence="6" id="KW-0915">Sodium</keyword>
<dbReference type="AlphaFoldDB" id="A0A060YIZ7"/>
<feature type="binding site" evidence="6">
    <location>
        <position position="482"/>
    </location>
    <ligand>
        <name>Na(+)</name>
        <dbReference type="ChEBI" id="CHEBI:29101"/>
        <label>1</label>
    </ligand>
</feature>
<dbReference type="PROSITE" id="PS50267">
    <property type="entry name" value="NA_NEUROTRAN_SYMP_3"/>
    <property type="match status" value="1"/>
</dbReference>
<gene>
    <name evidence="9" type="ORF">GSONMT00015761001</name>
</gene>
<dbReference type="PANTHER" id="PTHR11616:SF125">
    <property type="entry name" value="SODIUM-DEPENDENT NEUTRAL AMINO ACID TRANSPORTER B(0)AT1"/>
    <property type="match status" value="1"/>
</dbReference>
<feature type="transmembrane region" description="Helical" evidence="8">
    <location>
        <begin position="512"/>
        <end position="531"/>
    </location>
</feature>
<comment type="subcellular location">
    <subcellularLocation>
        <location evidence="1">Membrane</location>
        <topology evidence="1">Multi-pass membrane protein</topology>
    </subcellularLocation>
</comment>
<feature type="transmembrane region" description="Helical" evidence="8">
    <location>
        <begin position="110"/>
        <end position="127"/>
    </location>
</feature>
<reference evidence="9" key="2">
    <citation type="submission" date="2014-03" db="EMBL/GenBank/DDBJ databases">
        <authorList>
            <person name="Genoscope - CEA"/>
        </authorList>
    </citation>
    <scope>NUCLEOTIDE SEQUENCE</scope>
</reference>